<feature type="transmembrane region" description="Helical" evidence="11">
    <location>
        <begin position="317"/>
        <end position="335"/>
    </location>
</feature>
<dbReference type="FunFam" id="3.40.50.300:FF:000163">
    <property type="entry name" value="Multidrug resistance-associated protein member 4"/>
    <property type="match status" value="1"/>
</dbReference>
<feature type="transmembrane region" description="Helical" evidence="11">
    <location>
        <begin position="742"/>
        <end position="765"/>
    </location>
</feature>
<dbReference type="PROSITE" id="PS50893">
    <property type="entry name" value="ABC_TRANSPORTER_2"/>
    <property type="match status" value="2"/>
</dbReference>
<dbReference type="Gene3D" id="3.40.50.300">
    <property type="entry name" value="P-loop containing nucleotide triphosphate hydrolases"/>
    <property type="match status" value="2"/>
</dbReference>
<dbReference type="VEuPathDB" id="FungiDB:AMAG_05042"/>
<organism evidence="14 15">
    <name type="scientific">Allomyces macrogynus (strain ATCC 38327)</name>
    <name type="common">Allomyces javanicus var. macrogynus</name>
    <dbReference type="NCBI Taxonomy" id="578462"/>
    <lineage>
        <taxon>Eukaryota</taxon>
        <taxon>Fungi</taxon>
        <taxon>Fungi incertae sedis</taxon>
        <taxon>Blastocladiomycota</taxon>
        <taxon>Blastocladiomycetes</taxon>
        <taxon>Blastocladiales</taxon>
        <taxon>Blastocladiaceae</taxon>
        <taxon>Allomyces</taxon>
    </lineage>
</organism>
<evidence type="ECO:0000256" key="1">
    <source>
        <dbReference type="ARBA" id="ARBA00004141"/>
    </source>
</evidence>
<dbReference type="eggNOG" id="KOG0054">
    <property type="taxonomic scope" value="Eukaryota"/>
</dbReference>
<dbReference type="Pfam" id="PF00664">
    <property type="entry name" value="ABC_membrane"/>
    <property type="match status" value="2"/>
</dbReference>
<protein>
    <submittedName>
        <fullName evidence="14">Uncharacterized protein</fullName>
    </submittedName>
</protein>
<dbReference type="STRING" id="578462.A0A0L0S6S4"/>
<keyword evidence="4 11" id="KW-0812">Transmembrane</keyword>
<dbReference type="CDD" id="cd18579">
    <property type="entry name" value="ABC_6TM_ABCC_D1"/>
    <property type="match status" value="1"/>
</dbReference>
<dbReference type="GO" id="GO:0140359">
    <property type="term" value="F:ABC-type transporter activity"/>
    <property type="evidence" value="ECO:0007669"/>
    <property type="project" value="InterPro"/>
</dbReference>
<dbReference type="CDD" id="cd03244">
    <property type="entry name" value="ABCC_MRP_domain2"/>
    <property type="match status" value="1"/>
</dbReference>
<feature type="compositionally biased region" description="Polar residues" evidence="10">
    <location>
        <begin position="1"/>
        <end position="11"/>
    </location>
</feature>
<evidence type="ECO:0000256" key="11">
    <source>
        <dbReference type="SAM" id="Phobius"/>
    </source>
</evidence>
<evidence type="ECO:0000256" key="6">
    <source>
        <dbReference type="ARBA" id="ARBA00022741"/>
    </source>
</evidence>
<dbReference type="InterPro" id="IPR050173">
    <property type="entry name" value="ABC_transporter_C-like"/>
</dbReference>
<evidence type="ECO:0000256" key="9">
    <source>
        <dbReference type="ARBA" id="ARBA00023136"/>
    </source>
</evidence>
<feature type="transmembrane region" description="Helical" evidence="11">
    <location>
        <begin position="92"/>
        <end position="112"/>
    </location>
</feature>
<dbReference type="CDD" id="cd18580">
    <property type="entry name" value="ABC_6TM_ABCC_D2"/>
    <property type="match status" value="1"/>
</dbReference>
<feature type="transmembrane region" description="Helical" evidence="11">
    <location>
        <begin position="164"/>
        <end position="185"/>
    </location>
</feature>
<feature type="transmembrane region" description="Helical" evidence="11">
    <location>
        <begin position="820"/>
        <end position="852"/>
    </location>
</feature>
<feature type="domain" description="ABC transmembrane type-1" evidence="13">
    <location>
        <begin position="93"/>
        <end position="362"/>
    </location>
</feature>
<dbReference type="Proteomes" id="UP000054350">
    <property type="component" value="Unassembled WGS sequence"/>
</dbReference>
<reference evidence="14 15" key="1">
    <citation type="submission" date="2009-11" db="EMBL/GenBank/DDBJ databases">
        <title>Annotation of Allomyces macrogynus ATCC 38327.</title>
        <authorList>
            <consortium name="The Broad Institute Genome Sequencing Platform"/>
            <person name="Russ C."/>
            <person name="Cuomo C."/>
            <person name="Burger G."/>
            <person name="Gray M.W."/>
            <person name="Holland P.W.H."/>
            <person name="King N."/>
            <person name="Lang F.B.F."/>
            <person name="Roger A.J."/>
            <person name="Ruiz-Trillo I."/>
            <person name="Young S.K."/>
            <person name="Zeng Q."/>
            <person name="Gargeya S."/>
            <person name="Fitzgerald M."/>
            <person name="Haas B."/>
            <person name="Abouelleil A."/>
            <person name="Alvarado L."/>
            <person name="Arachchi H.M."/>
            <person name="Berlin A."/>
            <person name="Chapman S.B."/>
            <person name="Gearin G."/>
            <person name="Goldberg J."/>
            <person name="Griggs A."/>
            <person name="Gujja S."/>
            <person name="Hansen M."/>
            <person name="Heiman D."/>
            <person name="Howarth C."/>
            <person name="Larimer J."/>
            <person name="Lui A."/>
            <person name="MacDonald P.J.P."/>
            <person name="McCowen C."/>
            <person name="Montmayeur A."/>
            <person name="Murphy C."/>
            <person name="Neiman D."/>
            <person name="Pearson M."/>
            <person name="Priest M."/>
            <person name="Roberts A."/>
            <person name="Saif S."/>
            <person name="Shea T."/>
            <person name="Sisk P."/>
            <person name="Stolte C."/>
            <person name="Sykes S."/>
            <person name="Wortman J."/>
            <person name="Nusbaum C."/>
            <person name="Birren B."/>
        </authorList>
    </citation>
    <scope>NUCLEOTIDE SEQUENCE [LARGE SCALE GENOMIC DNA]</scope>
    <source>
        <strain evidence="14 15">ATCC 38327</strain>
    </source>
</reference>
<dbReference type="InterPro" id="IPR011527">
    <property type="entry name" value="ABC1_TM_dom"/>
</dbReference>
<evidence type="ECO:0000256" key="10">
    <source>
        <dbReference type="SAM" id="MobiDB-lite"/>
    </source>
</evidence>
<feature type="domain" description="ABC transporter" evidence="12">
    <location>
        <begin position="405"/>
        <end position="623"/>
    </location>
</feature>
<evidence type="ECO:0000313" key="14">
    <source>
        <dbReference type="EMBL" id="KNE58232.1"/>
    </source>
</evidence>
<feature type="domain" description="ABC transporter" evidence="12">
    <location>
        <begin position="1019"/>
        <end position="1248"/>
    </location>
</feature>
<proteinExistence type="inferred from homology"/>
<reference evidence="15" key="2">
    <citation type="submission" date="2009-11" db="EMBL/GenBank/DDBJ databases">
        <title>The Genome Sequence of Allomyces macrogynus strain ATCC 38327.</title>
        <authorList>
            <consortium name="The Broad Institute Genome Sequencing Platform"/>
            <person name="Russ C."/>
            <person name="Cuomo C."/>
            <person name="Shea T."/>
            <person name="Young S.K."/>
            <person name="Zeng Q."/>
            <person name="Koehrsen M."/>
            <person name="Haas B."/>
            <person name="Borodovsky M."/>
            <person name="Guigo R."/>
            <person name="Alvarado L."/>
            <person name="Berlin A."/>
            <person name="Borenstein D."/>
            <person name="Chen Z."/>
            <person name="Engels R."/>
            <person name="Freedman E."/>
            <person name="Gellesch M."/>
            <person name="Goldberg J."/>
            <person name="Griggs A."/>
            <person name="Gujja S."/>
            <person name="Heiman D."/>
            <person name="Hepburn T."/>
            <person name="Howarth C."/>
            <person name="Jen D."/>
            <person name="Larson L."/>
            <person name="Lewis B."/>
            <person name="Mehta T."/>
            <person name="Park D."/>
            <person name="Pearson M."/>
            <person name="Roberts A."/>
            <person name="Saif S."/>
            <person name="Shenoy N."/>
            <person name="Sisk P."/>
            <person name="Stolte C."/>
            <person name="Sykes S."/>
            <person name="Walk T."/>
            <person name="White J."/>
            <person name="Yandava C."/>
            <person name="Burger G."/>
            <person name="Gray M.W."/>
            <person name="Holland P.W.H."/>
            <person name="King N."/>
            <person name="Lang F.B.F."/>
            <person name="Roger A.J."/>
            <person name="Ruiz-Trillo I."/>
            <person name="Lander E."/>
            <person name="Nusbaum C."/>
        </authorList>
    </citation>
    <scope>NUCLEOTIDE SEQUENCE [LARGE SCALE GENOMIC DNA]</scope>
    <source>
        <strain evidence="15">ATCC 38327</strain>
    </source>
</reference>
<evidence type="ECO:0000256" key="8">
    <source>
        <dbReference type="ARBA" id="ARBA00022989"/>
    </source>
</evidence>
<dbReference type="PANTHER" id="PTHR24223">
    <property type="entry name" value="ATP-BINDING CASSETTE SUB-FAMILY C"/>
    <property type="match status" value="1"/>
</dbReference>
<dbReference type="GO" id="GO:0016887">
    <property type="term" value="F:ATP hydrolysis activity"/>
    <property type="evidence" value="ECO:0007669"/>
    <property type="project" value="InterPro"/>
</dbReference>
<evidence type="ECO:0000256" key="2">
    <source>
        <dbReference type="ARBA" id="ARBA00009726"/>
    </source>
</evidence>
<dbReference type="SUPFAM" id="SSF52540">
    <property type="entry name" value="P-loop containing nucleoside triphosphate hydrolases"/>
    <property type="match status" value="2"/>
</dbReference>
<dbReference type="InterPro" id="IPR003593">
    <property type="entry name" value="AAA+_ATPase"/>
</dbReference>
<keyword evidence="3" id="KW-0813">Transport</keyword>
<dbReference type="Pfam" id="PF00005">
    <property type="entry name" value="ABC_tran"/>
    <property type="match status" value="2"/>
</dbReference>
<sequence>MLENQPLNNHGQPPGAPSTRKNFEPGSLAFLKASALVAKGSKSELVEGDLLPISETDQAEKLADQLRDAWHWQKGEKPSLWPVLAKVFGLRYFGIALLAVGASTCKIGSALVLGQFIDFLQVADAPIEKGLLYGGGLALSMLLFSFFESHFMMKAYRIGVNARVAVLSFLYSHLLSLNLASLPAVGQALNVISNDAQRLEDAGPLLLFFILGPIETLVVFGITWWYIGIASLAAYGSLAILILLLSTNVARFKKARSLLVEARDQRIRILSDVIRFMDMVKLYAWEQPFVQRILKFRNDEIKHLQRWYALKGINASFYWSAQSMMSIVGFFTLFFGMGRVFSSQNVFTSLLLFGTVKENMGWRVPRSLELLADLRVSIARIEEILHLEPVAETSPTGDHTSNTVLSFEHASFAWDNQPVLHDINLQVEVGNFVAVIGQVGSGKTSLLLSALGQLKTVSGSVHVSDASYTPQSAFVFAGSIKENILMGAALDPMRLKRVLDVCQLESDVAQWEHGLETRIGGNGSKVSGGQRARICLARALYNAGSVFLLDDIFSALDAQVAANIFAELRVYLKDSAVVLVTHHLGLVAQCDSVTYMSGGRILASGPLESVIAMAAHYDPDFAQVVAEFSEPVGGSASKKPGGPAPDVHAAPAGSSSGGAAGGGLDDDVLAPGDDWNEQAQTGFDASVFLRFLKMSGGGAIFAVALVLGMATCALQALSDYWLTSWAAAAPDEQFDPYYWKSYLALTMLIPVAAMICSYGFFTVIIRSSTRLFERMLHNVVKASPHFFSVNPAGRILNRMGKDMAMTDELLPDAFAEVLRLWLYVVMIVVTVAMAVPYVLLAIAPIVVIFVYLRRQYVEANRQVRRMEALSRSPVYSHVVDSVEGIATVTALRRQPQYFDTFCALLDQNTRALLSFYTVERWLCLRVDCLACVIIAATSGCMIGFKSTLGLTLASLAQMYVLNLVDVTQYNVRKTAELELQLVAVERIMEYASEIPLESQRESPAGAFPGNAVWPSAGVVEFKGMSLQYEGTDRPALHNITLSTRPGEKIGIVGRTGAGKSSVISTLFRLAEPSPGGVIIDGINITDLGLADLRSRLSIIPQSLYLFQGSVRFNLDPFGTHADHELWTVLDKVDLKGVVERFENKLDDRPQFSSGEGQLFQLARVLLRKSKVLILDECSSNIDVATDRIMQQTIRREFGDCTILTIAHRIDTIIDNDRVLCLDKGQVAEFDAPTTLLRDPQSIFYSLAEKSLGKDKILQLIEQLPPTIE</sequence>
<dbReference type="PROSITE" id="PS00211">
    <property type="entry name" value="ABC_TRANSPORTER_1"/>
    <property type="match status" value="1"/>
</dbReference>
<feature type="transmembrane region" description="Helical" evidence="11">
    <location>
        <begin position="232"/>
        <end position="250"/>
    </location>
</feature>
<keyword evidence="5" id="KW-0677">Repeat</keyword>
<dbReference type="InterPro" id="IPR017871">
    <property type="entry name" value="ABC_transporter-like_CS"/>
</dbReference>
<keyword evidence="15" id="KW-1185">Reference proteome</keyword>
<comment type="subcellular location">
    <subcellularLocation>
        <location evidence="1">Membrane</location>
        <topology evidence="1">Multi-pass membrane protein</topology>
    </subcellularLocation>
</comment>
<keyword evidence="9 11" id="KW-0472">Membrane</keyword>
<dbReference type="InterPro" id="IPR027417">
    <property type="entry name" value="P-loop_NTPase"/>
</dbReference>
<feature type="transmembrane region" description="Helical" evidence="11">
    <location>
        <begin position="132"/>
        <end position="152"/>
    </location>
</feature>
<evidence type="ECO:0000256" key="5">
    <source>
        <dbReference type="ARBA" id="ARBA00022737"/>
    </source>
</evidence>
<dbReference type="GO" id="GO:0005524">
    <property type="term" value="F:ATP binding"/>
    <property type="evidence" value="ECO:0007669"/>
    <property type="project" value="UniProtKB-KW"/>
</dbReference>
<dbReference type="InterPro" id="IPR044746">
    <property type="entry name" value="ABCC_6TM_D1"/>
</dbReference>
<evidence type="ECO:0000256" key="3">
    <source>
        <dbReference type="ARBA" id="ARBA00022448"/>
    </source>
</evidence>
<dbReference type="AlphaFoldDB" id="A0A0L0S6S4"/>
<dbReference type="OrthoDB" id="6500128at2759"/>
<dbReference type="PROSITE" id="PS50929">
    <property type="entry name" value="ABC_TM1F"/>
    <property type="match status" value="2"/>
</dbReference>
<accession>A0A0L0S6S4</accession>
<gene>
    <name evidence="14" type="ORF">AMAG_05042</name>
</gene>
<dbReference type="CDD" id="cd03250">
    <property type="entry name" value="ABCC_MRP_domain1"/>
    <property type="match status" value="1"/>
</dbReference>
<evidence type="ECO:0000313" key="15">
    <source>
        <dbReference type="Proteomes" id="UP000054350"/>
    </source>
</evidence>
<dbReference type="SUPFAM" id="SSF90123">
    <property type="entry name" value="ABC transporter transmembrane region"/>
    <property type="match status" value="2"/>
</dbReference>
<dbReference type="Gene3D" id="1.20.1560.10">
    <property type="entry name" value="ABC transporter type 1, transmembrane domain"/>
    <property type="match status" value="2"/>
</dbReference>
<keyword evidence="8 11" id="KW-1133">Transmembrane helix</keyword>
<feature type="transmembrane region" description="Helical" evidence="11">
    <location>
        <begin position="699"/>
        <end position="722"/>
    </location>
</feature>
<dbReference type="InterPro" id="IPR036640">
    <property type="entry name" value="ABC1_TM_sf"/>
</dbReference>
<dbReference type="GO" id="GO:0016020">
    <property type="term" value="C:membrane"/>
    <property type="evidence" value="ECO:0007669"/>
    <property type="project" value="UniProtKB-SubCell"/>
</dbReference>
<dbReference type="SMART" id="SM00382">
    <property type="entry name" value="AAA"/>
    <property type="match status" value="2"/>
</dbReference>
<evidence type="ECO:0000256" key="7">
    <source>
        <dbReference type="ARBA" id="ARBA00022840"/>
    </source>
</evidence>
<feature type="region of interest" description="Disordered" evidence="10">
    <location>
        <begin position="1"/>
        <end position="22"/>
    </location>
</feature>
<dbReference type="EMBL" id="GG745332">
    <property type="protein sequence ID" value="KNE58232.1"/>
    <property type="molecule type" value="Genomic_DNA"/>
</dbReference>
<feature type="domain" description="ABC transmembrane type-1" evidence="13">
    <location>
        <begin position="702"/>
        <end position="937"/>
    </location>
</feature>
<dbReference type="InterPro" id="IPR044726">
    <property type="entry name" value="ABCC_6TM_D2"/>
</dbReference>
<keyword evidence="6" id="KW-0547">Nucleotide-binding</keyword>
<evidence type="ECO:0000256" key="4">
    <source>
        <dbReference type="ARBA" id="ARBA00022692"/>
    </source>
</evidence>
<dbReference type="FunFam" id="1.20.1560.10:FF:000013">
    <property type="entry name" value="ABC transporter C family member 2"/>
    <property type="match status" value="1"/>
</dbReference>
<comment type="similarity">
    <text evidence="2">Belongs to the ABC transporter superfamily. ABCC family. Conjugate transporter (TC 3.A.1.208) subfamily.</text>
</comment>
<feature type="region of interest" description="Disordered" evidence="10">
    <location>
        <begin position="633"/>
        <end position="659"/>
    </location>
</feature>
<name>A0A0L0S6S4_ALLM3</name>
<evidence type="ECO:0000259" key="12">
    <source>
        <dbReference type="PROSITE" id="PS50893"/>
    </source>
</evidence>
<keyword evidence="7" id="KW-0067">ATP-binding</keyword>
<evidence type="ECO:0000259" key="13">
    <source>
        <dbReference type="PROSITE" id="PS50929"/>
    </source>
</evidence>
<dbReference type="InterPro" id="IPR003439">
    <property type="entry name" value="ABC_transporter-like_ATP-bd"/>
</dbReference>
<dbReference type="PANTHER" id="PTHR24223:SF456">
    <property type="entry name" value="MULTIDRUG RESISTANCE-ASSOCIATED PROTEIN LETHAL(2)03659"/>
    <property type="match status" value="1"/>
</dbReference>